<accession>A0A5N7DDW5</accession>
<keyword evidence="2" id="KW-1185">Reference proteome</keyword>
<protein>
    <submittedName>
        <fullName evidence="1">Uncharacterized protein</fullName>
    </submittedName>
</protein>
<dbReference type="EMBL" id="ML736766">
    <property type="protein sequence ID" value="KAE8404581.1"/>
    <property type="molecule type" value="Genomic_DNA"/>
</dbReference>
<name>A0A5N7DDW5_9EURO</name>
<gene>
    <name evidence="1" type="ORF">BDV37DRAFT_247067</name>
</gene>
<reference evidence="1 2" key="1">
    <citation type="submission" date="2019-04" db="EMBL/GenBank/DDBJ databases">
        <authorList>
            <consortium name="DOE Joint Genome Institute"/>
            <person name="Mondo S."/>
            <person name="Kjaerbolling I."/>
            <person name="Vesth T."/>
            <person name="Frisvad J.C."/>
            <person name="Nybo J.L."/>
            <person name="Theobald S."/>
            <person name="Kildgaard S."/>
            <person name="Isbrandt T."/>
            <person name="Kuo A."/>
            <person name="Sato A."/>
            <person name="Lyhne E.K."/>
            <person name="Kogle M.E."/>
            <person name="Wiebenga A."/>
            <person name="Kun R.S."/>
            <person name="Lubbers R.J."/>
            <person name="Makela M.R."/>
            <person name="Barry K."/>
            <person name="Chovatia M."/>
            <person name="Clum A."/>
            <person name="Daum C."/>
            <person name="Haridas S."/>
            <person name="He G."/>
            <person name="LaButti K."/>
            <person name="Lipzen A."/>
            <person name="Riley R."/>
            <person name="Salamov A."/>
            <person name="Simmons B.A."/>
            <person name="Magnuson J.K."/>
            <person name="Henrissat B."/>
            <person name="Mortensen U.H."/>
            <person name="Larsen T.O."/>
            <person name="Devries R.P."/>
            <person name="Grigoriev I.V."/>
            <person name="Machida M."/>
            <person name="Baker S.E."/>
            <person name="Andersen M.R."/>
            <person name="Cantor M.N."/>
            <person name="Hua S.X."/>
        </authorList>
    </citation>
    <scope>NUCLEOTIDE SEQUENCE [LARGE SCALE GENOMIC DNA]</scope>
    <source>
        <strain evidence="1 2">CBS 119388</strain>
    </source>
</reference>
<dbReference type="GeneID" id="43666519"/>
<evidence type="ECO:0000313" key="2">
    <source>
        <dbReference type="Proteomes" id="UP000325579"/>
    </source>
</evidence>
<proteinExistence type="predicted"/>
<dbReference type="AlphaFoldDB" id="A0A5N7DDW5"/>
<dbReference type="RefSeq" id="XP_031941900.1">
    <property type="nucleotide sequence ID" value="XM_032081828.1"/>
</dbReference>
<evidence type="ECO:0000313" key="1">
    <source>
        <dbReference type="EMBL" id="KAE8404581.1"/>
    </source>
</evidence>
<sequence length="69" mass="7838">MIFWLSSMIPCSGPIDQHVAERQKYNRGVPVQLWTVFNAASNTLWLPTPFHKNVPSRNSNTSCINLPEP</sequence>
<organism evidence="1 2">
    <name type="scientific">Aspergillus pseudonomiae</name>
    <dbReference type="NCBI Taxonomy" id="1506151"/>
    <lineage>
        <taxon>Eukaryota</taxon>
        <taxon>Fungi</taxon>
        <taxon>Dikarya</taxon>
        <taxon>Ascomycota</taxon>
        <taxon>Pezizomycotina</taxon>
        <taxon>Eurotiomycetes</taxon>
        <taxon>Eurotiomycetidae</taxon>
        <taxon>Eurotiales</taxon>
        <taxon>Aspergillaceae</taxon>
        <taxon>Aspergillus</taxon>
        <taxon>Aspergillus subgen. Circumdati</taxon>
    </lineage>
</organism>
<dbReference type="Proteomes" id="UP000325579">
    <property type="component" value="Unassembled WGS sequence"/>
</dbReference>